<sequence>MTIRPLLCTKCGSQCGVAEDVESCIDWGPAVIADDGTVQPEYPKAEDGYQEVWNAVKTLRTRAFCINPECRHGWTLRRRFEPVTP</sequence>
<evidence type="ECO:0000313" key="1">
    <source>
        <dbReference type="EMBL" id="WUG92378.1"/>
    </source>
</evidence>
<dbReference type="EMBL" id="CP107906">
    <property type="protein sequence ID" value="WUG92378.1"/>
    <property type="molecule type" value="Genomic_DNA"/>
</dbReference>
<dbReference type="RefSeq" id="WP_328336800.1">
    <property type="nucleotide sequence ID" value="NZ_CP107906.1"/>
</dbReference>
<name>A0ABZ1NKX5_STRVL</name>
<gene>
    <name evidence="1" type="ORF">OHB29_04680</name>
</gene>
<evidence type="ECO:0000313" key="2">
    <source>
        <dbReference type="Proteomes" id="UP001341259"/>
    </source>
</evidence>
<organism evidence="1 2">
    <name type="scientific">Streptomyces violaceus</name>
    <name type="common">Streptomyces venezuelae</name>
    <dbReference type="NCBI Taxonomy" id="1936"/>
    <lineage>
        <taxon>Bacteria</taxon>
        <taxon>Bacillati</taxon>
        <taxon>Actinomycetota</taxon>
        <taxon>Actinomycetes</taxon>
        <taxon>Kitasatosporales</taxon>
        <taxon>Streptomycetaceae</taxon>
        <taxon>Streptomyces</taxon>
    </lineage>
</organism>
<reference evidence="1 2" key="1">
    <citation type="submission" date="2022-10" db="EMBL/GenBank/DDBJ databases">
        <title>The complete genomes of actinobacterial strains from the NBC collection.</title>
        <authorList>
            <person name="Joergensen T.S."/>
            <person name="Alvarez Arevalo M."/>
            <person name="Sterndorff E.B."/>
            <person name="Faurdal D."/>
            <person name="Vuksanovic O."/>
            <person name="Mourched A.-S."/>
            <person name="Charusanti P."/>
            <person name="Shaw S."/>
            <person name="Blin K."/>
            <person name="Weber T."/>
        </authorList>
    </citation>
    <scope>NUCLEOTIDE SEQUENCE [LARGE SCALE GENOMIC DNA]</scope>
    <source>
        <strain evidence="1 2">NBC_00456</strain>
    </source>
</reference>
<dbReference type="Proteomes" id="UP001341259">
    <property type="component" value="Chromosome"/>
</dbReference>
<keyword evidence="2" id="KW-1185">Reference proteome</keyword>
<protein>
    <recommendedName>
        <fullName evidence="3">4Fe-4S Mo/W bis-MGD-type domain-containing protein</fullName>
    </recommendedName>
</protein>
<proteinExistence type="predicted"/>
<evidence type="ECO:0008006" key="3">
    <source>
        <dbReference type="Google" id="ProtNLM"/>
    </source>
</evidence>
<accession>A0ABZ1NKX5</accession>